<protein>
    <recommendedName>
        <fullName evidence="5">GA4 desaturase</fullName>
    </recommendedName>
</protein>
<accession>A0A9Q0ATM3</accession>
<evidence type="ECO:0008006" key="5">
    <source>
        <dbReference type="Google" id="ProtNLM"/>
    </source>
</evidence>
<dbReference type="NCBIfam" id="NF041278">
    <property type="entry name" value="CmcJ_NvfI_EfuI"/>
    <property type="match status" value="1"/>
</dbReference>
<comment type="caution">
    <text evidence="3">The sequence shown here is derived from an EMBL/GenBank/DDBJ whole genome shotgun (WGS) entry which is preliminary data.</text>
</comment>
<dbReference type="AlphaFoldDB" id="A0A9Q0ATM3"/>
<proteinExistence type="inferred from homology"/>
<name>A0A9Q0ATM3_9PEZI</name>
<feature type="region of interest" description="Disordered" evidence="2">
    <location>
        <begin position="111"/>
        <end position="173"/>
    </location>
</feature>
<evidence type="ECO:0000256" key="2">
    <source>
        <dbReference type="SAM" id="MobiDB-lite"/>
    </source>
</evidence>
<organism evidence="3 4">
    <name type="scientific">Neoarthrinium moseri</name>
    <dbReference type="NCBI Taxonomy" id="1658444"/>
    <lineage>
        <taxon>Eukaryota</taxon>
        <taxon>Fungi</taxon>
        <taxon>Dikarya</taxon>
        <taxon>Ascomycota</taxon>
        <taxon>Pezizomycotina</taxon>
        <taxon>Sordariomycetes</taxon>
        <taxon>Xylariomycetidae</taxon>
        <taxon>Amphisphaeriales</taxon>
        <taxon>Apiosporaceae</taxon>
        <taxon>Neoarthrinium</taxon>
    </lineage>
</organism>
<dbReference type="InterPro" id="IPR044053">
    <property type="entry name" value="AsaB-like"/>
</dbReference>
<dbReference type="GO" id="GO:0016491">
    <property type="term" value="F:oxidoreductase activity"/>
    <property type="evidence" value="ECO:0007669"/>
    <property type="project" value="InterPro"/>
</dbReference>
<dbReference type="Proteomes" id="UP000829685">
    <property type="component" value="Unassembled WGS sequence"/>
</dbReference>
<comment type="similarity">
    <text evidence="1">Belongs to the asaB hydroxylase/desaturase family.</text>
</comment>
<keyword evidence="4" id="KW-1185">Reference proteome</keyword>
<sequence length="336" mass="37680">MSVKVAIPYYDGPLDPSSPIAGVSTIEDTSPQIVDVVDIRPSKASFTLDNNGFQIARHDSILSRSPYTASSWTNQKIREEVYDPEIAELAKAVTGAKKVIILLASARNAPFKEAESAPPYPQPSSSEEDTSRSNPSSQVKAKVLPEQPLTTRGKGFADGIREGPVRKPHKDWGTLGARNTLRNWSHDLRTEAQDIIEAEDETESLPGGITKNYQGRRWALYTTWRPLKPVRRDPMGYVDYFSSTENDGVSFWRSPPGINGPFRSDVVLTKANPQHRWYWLSDQTPDEVLFMKIFDTESEKELSSVAGGVHHFSFHIPGTEQEEVRESLETKFIAFW</sequence>
<evidence type="ECO:0000256" key="1">
    <source>
        <dbReference type="ARBA" id="ARBA00023604"/>
    </source>
</evidence>
<evidence type="ECO:0000313" key="3">
    <source>
        <dbReference type="EMBL" id="KAI1877564.1"/>
    </source>
</evidence>
<evidence type="ECO:0000313" key="4">
    <source>
        <dbReference type="Proteomes" id="UP000829685"/>
    </source>
</evidence>
<dbReference type="PANTHER" id="PTHR34598">
    <property type="entry name" value="BLL6449 PROTEIN"/>
    <property type="match status" value="1"/>
</dbReference>
<reference evidence="3" key="1">
    <citation type="submission" date="2021-03" db="EMBL/GenBank/DDBJ databases">
        <title>Revisited historic fungal species revealed as producer of novel bioactive compounds through whole genome sequencing and comparative genomics.</title>
        <authorList>
            <person name="Vignolle G.A."/>
            <person name="Hochenegger N."/>
            <person name="Mach R.L."/>
            <person name="Mach-Aigner A.R."/>
            <person name="Javad Rahimi M."/>
            <person name="Salim K.A."/>
            <person name="Chan C.M."/>
            <person name="Lim L.B.L."/>
            <person name="Cai F."/>
            <person name="Druzhinina I.S."/>
            <person name="U'Ren J.M."/>
            <person name="Derntl C."/>
        </authorList>
    </citation>
    <scope>NUCLEOTIDE SEQUENCE</scope>
    <source>
        <strain evidence="3">TUCIM 5799</strain>
    </source>
</reference>
<dbReference type="EMBL" id="JAFIMR010000006">
    <property type="protein sequence ID" value="KAI1877564.1"/>
    <property type="molecule type" value="Genomic_DNA"/>
</dbReference>
<gene>
    <name evidence="3" type="ORF">JX265_003572</name>
</gene>
<dbReference type="PANTHER" id="PTHR34598:SF3">
    <property type="entry name" value="OXIDOREDUCTASE AN1597"/>
    <property type="match status" value="1"/>
</dbReference>